<dbReference type="PRINTS" id="PR00681">
    <property type="entry name" value="RIBOSOMALS1"/>
</dbReference>
<dbReference type="Pfam" id="PF00575">
    <property type="entry name" value="S1"/>
    <property type="match status" value="4"/>
</dbReference>
<dbReference type="Gene3D" id="2.40.50.140">
    <property type="entry name" value="Nucleic acid-binding proteins"/>
    <property type="match status" value="4"/>
</dbReference>
<dbReference type="FunFam" id="2.40.50.140:FF:000103">
    <property type="entry name" value="protein RRP5 homolog"/>
    <property type="match status" value="1"/>
</dbReference>
<name>A0A939HC65_9CLOT</name>
<dbReference type="PANTHER" id="PTHR10724">
    <property type="entry name" value="30S RIBOSOMAL PROTEIN S1"/>
    <property type="match status" value="1"/>
</dbReference>
<dbReference type="GO" id="GO:1990904">
    <property type="term" value="C:ribonucleoprotein complex"/>
    <property type="evidence" value="ECO:0007669"/>
    <property type="project" value="UniProtKB-KW"/>
</dbReference>
<proteinExistence type="inferred from homology"/>
<protein>
    <submittedName>
        <fullName evidence="7">30S ribosomal protein S1</fullName>
    </submittedName>
</protein>
<dbReference type="GO" id="GO:0003729">
    <property type="term" value="F:mRNA binding"/>
    <property type="evidence" value="ECO:0007669"/>
    <property type="project" value="TreeGrafter"/>
</dbReference>
<dbReference type="InterPro" id="IPR050437">
    <property type="entry name" value="Ribos_protein_bS1-like"/>
</dbReference>
<dbReference type="InterPro" id="IPR035104">
    <property type="entry name" value="Ribosomal_protein_S1-like"/>
</dbReference>
<organism evidence="7 8">
    <name type="scientific">Proteiniclasticum aestuarii</name>
    <dbReference type="NCBI Taxonomy" id="2817862"/>
    <lineage>
        <taxon>Bacteria</taxon>
        <taxon>Bacillati</taxon>
        <taxon>Bacillota</taxon>
        <taxon>Clostridia</taxon>
        <taxon>Eubacteriales</taxon>
        <taxon>Clostridiaceae</taxon>
        <taxon>Proteiniclasticum</taxon>
    </lineage>
</organism>
<dbReference type="Proteomes" id="UP000664218">
    <property type="component" value="Unassembled WGS sequence"/>
</dbReference>
<evidence type="ECO:0000259" key="6">
    <source>
        <dbReference type="PROSITE" id="PS50126"/>
    </source>
</evidence>
<dbReference type="FunFam" id="2.40.50.140:FF:000051">
    <property type="entry name" value="RNA-binding transcriptional accessory protein"/>
    <property type="match status" value="1"/>
</dbReference>
<dbReference type="CDD" id="cd05688">
    <property type="entry name" value="S1_RPS1_repeat_ec3"/>
    <property type="match status" value="1"/>
</dbReference>
<reference evidence="7" key="1">
    <citation type="submission" date="2021-03" db="EMBL/GenBank/DDBJ databases">
        <title>Proteiniclasticum marinus sp. nov., isolated from tidal flat sediment.</title>
        <authorList>
            <person name="Namirimu T."/>
            <person name="Yang J.-A."/>
            <person name="Yang S.-H."/>
            <person name="Kim Y.-J."/>
            <person name="Kwon K.K."/>
        </authorList>
    </citation>
    <scope>NUCLEOTIDE SEQUENCE</scope>
    <source>
        <strain evidence="7">SCR006</strain>
    </source>
</reference>
<keyword evidence="5" id="KW-0175">Coiled coil</keyword>
<feature type="domain" description="S1 motif" evidence="6">
    <location>
        <begin position="21"/>
        <end position="90"/>
    </location>
</feature>
<dbReference type="CDD" id="cd04465">
    <property type="entry name" value="S1_RPS1_repeat_ec2_hs2"/>
    <property type="match status" value="1"/>
</dbReference>
<evidence type="ECO:0000313" key="8">
    <source>
        <dbReference type="Proteomes" id="UP000664218"/>
    </source>
</evidence>
<feature type="domain" description="S1 motif" evidence="6">
    <location>
        <begin position="279"/>
        <end position="348"/>
    </location>
</feature>
<evidence type="ECO:0000256" key="3">
    <source>
        <dbReference type="ARBA" id="ARBA00023274"/>
    </source>
</evidence>
<dbReference type="GO" id="GO:0005840">
    <property type="term" value="C:ribosome"/>
    <property type="evidence" value="ECO:0007669"/>
    <property type="project" value="UniProtKB-KW"/>
</dbReference>
<gene>
    <name evidence="7" type="primary">rpsA</name>
    <name evidence="7" type="ORF">J3A84_12030</name>
</gene>
<comment type="function">
    <text evidence="4">Binds mRNA; thus facilitating recognition of the initiation point. It is needed to translate mRNA with a short Shine-Dalgarno (SD) purine-rich sequence.</text>
</comment>
<feature type="domain" description="S1 motif" evidence="6">
    <location>
        <begin position="108"/>
        <end position="174"/>
    </location>
</feature>
<dbReference type="InterPro" id="IPR003029">
    <property type="entry name" value="S1_domain"/>
</dbReference>
<dbReference type="CDD" id="cd05687">
    <property type="entry name" value="S1_RPS1_repeat_ec1_hs1"/>
    <property type="match status" value="1"/>
</dbReference>
<dbReference type="GO" id="GO:0006412">
    <property type="term" value="P:translation"/>
    <property type="evidence" value="ECO:0007669"/>
    <property type="project" value="TreeGrafter"/>
</dbReference>
<keyword evidence="2 7" id="KW-0689">Ribosomal protein</keyword>
<dbReference type="InterPro" id="IPR012340">
    <property type="entry name" value="NA-bd_OB-fold"/>
</dbReference>
<dbReference type="SUPFAM" id="SSF50249">
    <property type="entry name" value="Nucleic acid-binding proteins"/>
    <property type="match status" value="4"/>
</dbReference>
<evidence type="ECO:0000313" key="7">
    <source>
        <dbReference type="EMBL" id="MBO1265758.1"/>
    </source>
</evidence>
<dbReference type="GO" id="GO:0003735">
    <property type="term" value="F:structural constituent of ribosome"/>
    <property type="evidence" value="ECO:0007669"/>
    <property type="project" value="TreeGrafter"/>
</dbReference>
<accession>A0A939HC65</accession>
<keyword evidence="3" id="KW-0687">Ribonucleoprotein</keyword>
<comment type="similarity">
    <text evidence="1">Belongs to the bacterial ribosomal protein bS1 family.</text>
</comment>
<sequence>MNDISMEEAMEGFALNKVKDGDILEGTILKVNKDEVIVNIDYYADGVIPRDELTKDHHEDITQTSSIGDKIKVIVLKADDGEGNVLLSKIKADAIVAKEELEKALEEKEAVEVKVLEVVKGGLRVFFKGLSGFMPASLVSNTYVEDLSKFTGETLKAYVEEYDEEQSRLIFSRRAYLAEKDAEEKARLLATLKEGQSVEGTVSNITSYGAFIDLGGLIGLAHISDLSYGRINHPSEVLSVGDKVTVHVLKIDQKKEKISLSLKNKGQDPWNRVHEMKIGHVYEASVKKIIDAGAIVQLENGIDGLVHISEISYDHVTDVNEVLKEGQKVNVKLLNIDDERKRVSFSIRDAKEEDQSFYEEEDSVTLGDVFQNLMDKFKEEN</sequence>
<comment type="caution">
    <text evidence="7">The sequence shown here is derived from an EMBL/GenBank/DDBJ whole genome shotgun (WGS) entry which is preliminary data.</text>
</comment>
<evidence type="ECO:0000256" key="1">
    <source>
        <dbReference type="ARBA" id="ARBA00006767"/>
    </source>
</evidence>
<feature type="domain" description="S1 motif" evidence="6">
    <location>
        <begin position="195"/>
        <end position="263"/>
    </location>
</feature>
<feature type="coiled-coil region" evidence="5">
    <location>
        <begin position="87"/>
        <end position="114"/>
    </location>
</feature>
<evidence type="ECO:0000256" key="4">
    <source>
        <dbReference type="ARBA" id="ARBA00025604"/>
    </source>
</evidence>
<evidence type="ECO:0000256" key="2">
    <source>
        <dbReference type="ARBA" id="ARBA00022980"/>
    </source>
</evidence>
<dbReference type="NCBIfam" id="NF005208">
    <property type="entry name" value="PRK06676.1"/>
    <property type="match status" value="1"/>
</dbReference>
<dbReference type="SMART" id="SM00316">
    <property type="entry name" value="S1"/>
    <property type="match status" value="4"/>
</dbReference>
<dbReference type="PROSITE" id="PS50126">
    <property type="entry name" value="S1"/>
    <property type="match status" value="4"/>
</dbReference>
<dbReference type="AlphaFoldDB" id="A0A939HC65"/>
<dbReference type="PANTHER" id="PTHR10724:SF7">
    <property type="entry name" value="SMALL RIBOSOMAL SUBUNIT PROTEIN BS1C"/>
    <property type="match status" value="1"/>
</dbReference>
<evidence type="ECO:0000256" key="5">
    <source>
        <dbReference type="SAM" id="Coils"/>
    </source>
</evidence>
<dbReference type="RefSeq" id="WP_207600280.1">
    <property type="nucleotide sequence ID" value="NZ_JAFNJU010000009.1"/>
</dbReference>
<dbReference type="EMBL" id="JAFNJU010000009">
    <property type="protein sequence ID" value="MBO1265758.1"/>
    <property type="molecule type" value="Genomic_DNA"/>
</dbReference>
<dbReference type="GO" id="GO:0005737">
    <property type="term" value="C:cytoplasm"/>
    <property type="evidence" value="ECO:0007669"/>
    <property type="project" value="UniProtKB-ARBA"/>
</dbReference>
<keyword evidence="8" id="KW-1185">Reference proteome</keyword>